<comment type="caution">
    <text evidence="1">The sequence shown here is derived from an EMBL/GenBank/DDBJ whole genome shotgun (WGS) entry which is preliminary data.</text>
</comment>
<organism evidence="1 2">
    <name type="scientific">Daldinia eschscholtzii</name>
    <dbReference type="NCBI Taxonomy" id="292717"/>
    <lineage>
        <taxon>Eukaryota</taxon>
        <taxon>Fungi</taxon>
        <taxon>Dikarya</taxon>
        <taxon>Ascomycota</taxon>
        <taxon>Pezizomycotina</taxon>
        <taxon>Sordariomycetes</taxon>
        <taxon>Xylariomycetidae</taxon>
        <taxon>Xylariales</taxon>
        <taxon>Hypoxylaceae</taxon>
        <taxon>Daldinia</taxon>
    </lineage>
</organism>
<proteinExistence type="predicted"/>
<accession>A0AAX6MWS5</accession>
<name>A0AAX6MWS5_9PEZI</name>
<dbReference type="EMBL" id="JBANMG010000002">
    <property type="protein sequence ID" value="KAK6956632.1"/>
    <property type="molecule type" value="Genomic_DNA"/>
</dbReference>
<dbReference type="AlphaFoldDB" id="A0AAX6MWS5"/>
<evidence type="ECO:0000313" key="2">
    <source>
        <dbReference type="Proteomes" id="UP001369815"/>
    </source>
</evidence>
<keyword evidence="2" id="KW-1185">Reference proteome</keyword>
<sequence length="235" mass="26302">MSFLPITNVFWSQTISKDKLLKRAHGLDVALDCVTHFESLQDRGGYDYGKQFPYDLYKRGLQRRLIDIWMADAPGVHVLDGVGYNYSASYAGREFAKSFRVRNRASAIVLRVYVKNRSEPPKVVLLHILGSLIWGLIALVPRESSASEGLSSKNFETFISRGPGSFDAGLGILQSLPHLELNGKKMLCIVDGLDLSEDKSTLSQLQQLLSALRDVMSENNAHLLYTLSRKSQVIR</sequence>
<evidence type="ECO:0000313" key="1">
    <source>
        <dbReference type="EMBL" id="KAK6956632.1"/>
    </source>
</evidence>
<gene>
    <name evidence="1" type="ORF">Daesc_001911</name>
</gene>
<protein>
    <submittedName>
        <fullName evidence="1">Uncharacterized protein</fullName>
    </submittedName>
</protein>
<reference evidence="1 2" key="1">
    <citation type="journal article" date="2024" name="Front Chem Biol">
        <title>Unveiling the potential of Daldinia eschscholtzii MFLUCC 19-0629 through bioactivity and bioinformatics studies for enhanced sustainable agriculture production.</title>
        <authorList>
            <person name="Brooks S."/>
            <person name="Weaver J.A."/>
            <person name="Klomchit A."/>
            <person name="Alharthi S.A."/>
            <person name="Onlamun T."/>
            <person name="Nurani R."/>
            <person name="Vong T.K."/>
            <person name="Alberti F."/>
            <person name="Greco C."/>
        </authorList>
    </citation>
    <scope>NUCLEOTIDE SEQUENCE [LARGE SCALE GENOMIC DNA]</scope>
    <source>
        <strain evidence="1">MFLUCC 19-0629</strain>
    </source>
</reference>
<dbReference type="Proteomes" id="UP001369815">
    <property type="component" value="Unassembled WGS sequence"/>
</dbReference>